<comment type="caution">
    <text evidence="2">The sequence shown here is derived from an EMBL/GenBank/DDBJ whole genome shotgun (WGS) entry which is preliminary data.</text>
</comment>
<accession>A0A6A5AAU7</accession>
<evidence type="ECO:0000259" key="1">
    <source>
        <dbReference type="Pfam" id="PF00175"/>
    </source>
</evidence>
<feature type="non-terminal residue" evidence="2">
    <location>
        <position position="94"/>
    </location>
</feature>
<reference evidence="2 3" key="1">
    <citation type="submission" date="2019-06" db="EMBL/GenBank/DDBJ databases">
        <title>Genomics analysis of Aphanomyces spp. identifies a new class of oomycete effector associated with host adaptation.</title>
        <authorList>
            <person name="Gaulin E."/>
        </authorList>
    </citation>
    <scope>NUCLEOTIDE SEQUENCE [LARGE SCALE GENOMIC DNA]</scope>
    <source>
        <strain evidence="2 3">E</strain>
    </source>
</reference>
<gene>
    <name evidence="2" type="ORF">AaE_002082</name>
</gene>
<dbReference type="VEuPathDB" id="FungiDB:H257_09271"/>
<dbReference type="InterPro" id="IPR039261">
    <property type="entry name" value="FNR_nucleotide-bd"/>
</dbReference>
<dbReference type="Proteomes" id="UP000469452">
    <property type="component" value="Unassembled WGS sequence"/>
</dbReference>
<evidence type="ECO:0000313" key="2">
    <source>
        <dbReference type="EMBL" id="KAF0774218.1"/>
    </source>
</evidence>
<dbReference type="SUPFAM" id="SSF52343">
    <property type="entry name" value="Ferredoxin reductase-like, C-terminal NADP-linked domain"/>
    <property type="match status" value="1"/>
</dbReference>
<dbReference type="Pfam" id="PF00175">
    <property type="entry name" value="NAD_binding_1"/>
    <property type="match status" value="1"/>
</dbReference>
<dbReference type="AlphaFoldDB" id="A0A6A5AAU7"/>
<protein>
    <recommendedName>
        <fullName evidence="1">Oxidoreductase FAD/NAD(P)-binding domain-containing protein</fullName>
    </recommendedName>
</protein>
<feature type="domain" description="Oxidoreductase FAD/NAD(P)-binding" evidence="1">
    <location>
        <begin position="7"/>
        <end position="94"/>
    </location>
</feature>
<sequence length="94" mass="10331">MQGSVFDTTKLTLIYCNRSPAHVIAKSTLAPLHNMFPGRFRWLNVLSTDGGEKKEADDEDVKPFVVGSRLTRAMLEANLPPPSDQVCVVFCGPP</sequence>
<dbReference type="GO" id="GO:0016491">
    <property type="term" value="F:oxidoreductase activity"/>
    <property type="evidence" value="ECO:0007669"/>
    <property type="project" value="InterPro"/>
</dbReference>
<organism evidence="2 3">
    <name type="scientific">Aphanomyces astaci</name>
    <name type="common">Crayfish plague agent</name>
    <dbReference type="NCBI Taxonomy" id="112090"/>
    <lineage>
        <taxon>Eukaryota</taxon>
        <taxon>Sar</taxon>
        <taxon>Stramenopiles</taxon>
        <taxon>Oomycota</taxon>
        <taxon>Saprolegniomycetes</taxon>
        <taxon>Saprolegniales</taxon>
        <taxon>Verrucalvaceae</taxon>
        <taxon>Aphanomyces</taxon>
    </lineage>
</organism>
<dbReference type="Gene3D" id="3.40.50.80">
    <property type="entry name" value="Nucleotide-binding domain of ferredoxin-NADP reductase (FNR) module"/>
    <property type="match status" value="1"/>
</dbReference>
<dbReference type="InterPro" id="IPR001433">
    <property type="entry name" value="OxRdtase_FAD/NAD-bd"/>
</dbReference>
<dbReference type="EMBL" id="VJMI01004233">
    <property type="protein sequence ID" value="KAF0774218.1"/>
    <property type="molecule type" value="Genomic_DNA"/>
</dbReference>
<proteinExistence type="predicted"/>
<name>A0A6A5AAU7_APHAT</name>
<evidence type="ECO:0000313" key="3">
    <source>
        <dbReference type="Proteomes" id="UP000469452"/>
    </source>
</evidence>